<evidence type="ECO:0000313" key="10">
    <source>
        <dbReference type="EMBL" id="TRW24332.1"/>
    </source>
</evidence>
<protein>
    <recommendedName>
        <fullName evidence="2">histidine kinase</fullName>
        <ecNumber evidence="2">2.7.13.3</ecNumber>
    </recommendedName>
</protein>
<proteinExistence type="predicted"/>
<feature type="domain" description="PAS" evidence="8">
    <location>
        <begin position="513"/>
        <end position="583"/>
    </location>
</feature>
<dbReference type="Proteomes" id="UP000320643">
    <property type="component" value="Unassembled WGS sequence"/>
</dbReference>
<dbReference type="SMART" id="SM00091">
    <property type="entry name" value="PAS"/>
    <property type="match status" value="5"/>
</dbReference>
<dbReference type="PROSITE" id="PS50113">
    <property type="entry name" value="PAC"/>
    <property type="match status" value="2"/>
</dbReference>
<dbReference type="SUPFAM" id="SSF55785">
    <property type="entry name" value="PYP-like sensor domain (PAS domain)"/>
    <property type="match status" value="4"/>
</dbReference>
<dbReference type="NCBIfam" id="TIGR00229">
    <property type="entry name" value="sensory_box"/>
    <property type="match status" value="2"/>
</dbReference>
<dbReference type="AlphaFoldDB" id="A0A552V1K7"/>
<dbReference type="InterPro" id="IPR003661">
    <property type="entry name" value="HisK_dim/P_dom"/>
</dbReference>
<dbReference type="InterPro" id="IPR005467">
    <property type="entry name" value="His_kinase_dom"/>
</dbReference>
<dbReference type="InterPro" id="IPR004358">
    <property type="entry name" value="Sig_transdc_His_kin-like_C"/>
</dbReference>
<gene>
    <name evidence="10" type="ORF">FMM05_10905</name>
</gene>
<sequence>MQHSGSPDGHLQRALNASGIGSWHFDPTNSIMSLDAKAQELFGYQADSGTTTHIFSLAHGRDGAIAAIALQTALQLGIIDVQYHNVQNQMIWVKGSRDGDYLYGTVQSSSSKDVALSIGENPETLNAIISQSNIGIGLYVGRELVVGVANSVILNFWGKGIEVIGQTLEKALPELEGQPFLQILDDVFTSGQIYQVSEAPVDLAMNGVFGTYYFDFMYKPLFNNNNEVYAILNTAIEVTDRVFTKRKMQASEARFRAVTEQSPMAIGLLTGKDMVVEIANERLLNIWGKDTSVINKPLIDAIPEIEGQGFLELLDGVYTTDIPHHGYETPVKLEHNNVLTDFYVDFTYSALKNENGENTGVLVLAIDATERVNSIRKIAESEARFKAVIYSAQAAMAVFKGRNALVADIANDAFLKFVGRSEHEFVGLPLLESMPEMEGQASIGLMHEVFDKGIKTHHYGRQVNIMRNGELHTNFYNVSYTPLFDANGEVYAVLDIAIDVTETIKTQKAIVEAEASLRGAVELAELGTWSLDPETRIVTYSDRMLEWYGFSGKPEDVSDVYNIIHENDRERIVQAIVRALDPGSDGIYDEEYAIINRLNGRERILHAQGKAFFDADGKPYQISGTAQDITTQKRLQLSLENEVKERTEALQRANNELEEMNNKLINSNEELAQYAYVASHDLQEPLRKINMFSNMLKERDAQDVHKGIIDKIIKSSERMSLLIKDLLEFSRLLNPDTRFICTDLYEIVKAVKSDFELLIEERQADVHISTLPVIEAVPLQMNQLFYNLLGNAIKFVEQGTIPKIMIQCEKITHAEAAIHIAHPGACAYYRFTIADNGIGIEEQYQKQIFEVFKRLHSRSEYSGSGIGLAICRRIVGNHGGAIYINSVMGEGTAFHIILPEKQVI</sequence>
<evidence type="ECO:0000259" key="7">
    <source>
        <dbReference type="PROSITE" id="PS50109"/>
    </source>
</evidence>
<feature type="domain" description="PAC" evidence="9">
    <location>
        <begin position="459"/>
        <end position="512"/>
    </location>
</feature>
<dbReference type="PRINTS" id="PR00344">
    <property type="entry name" value="BCTRLSENSOR"/>
</dbReference>
<evidence type="ECO:0000256" key="5">
    <source>
        <dbReference type="ARBA" id="ARBA00022777"/>
    </source>
</evidence>
<feature type="coiled-coil region" evidence="6">
    <location>
        <begin position="636"/>
        <end position="674"/>
    </location>
</feature>
<dbReference type="InterPro" id="IPR013655">
    <property type="entry name" value="PAS_fold_3"/>
</dbReference>
<feature type="domain" description="PAC" evidence="9">
    <location>
        <begin position="588"/>
        <end position="641"/>
    </location>
</feature>
<evidence type="ECO:0000256" key="2">
    <source>
        <dbReference type="ARBA" id="ARBA00012438"/>
    </source>
</evidence>
<dbReference type="EMBL" id="VJVZ01000006">
    <property type="protein sequence ID" value="TRW24332.1"/>
    <property type="molecule type" value="Genomic_DNA"/>
</dbReference>
<dbReference type="PROSITE" id="PS50112">
    <property type="entry name" value="PAS"/>
    <property type="match status" value="1"/>
</dbReference>
<dbReference type="Pfam" id="PF00512">
    <property type="entry name" value="HisKA"/>
    <property type="match status" value="1"/>
</dbReference>
<dbReference type="PANTHER" id="PTHR43304:SF1">
    <property type="entry name" value="PAC DOMAIN-CONTAINING PROTEIN"/>
    <property type="match status" value="1"/>
</dbReference>
<dbReference type="RefSeq" id="WP_143373412.1">
    <property type="nucleotide sequence ID" value="NZ_VJVZ01000006.1"/>
</dbReference>
<dbReference type="PANTHER" id="PTHR43304">
    <property type="entry name" value="PHYTOCHROME-LIKE PROTEIN CPH1"/>
    <property type="match status" value="1"/>
</dbReference>
<evidence type="ECO:0000256" key="6">
    <source>
        <dbReference type="SAM" id="Coils"/>
    </source>
</evidence>
<evidence type="ECO:0000256" key="4">
    <source>
        <dbReference type="ARBA" id="ARBA00022679"/>
    </source>
</evidence>
<dbReference type="InterPro" id="IPR036890">
    <property type="entry name" value="HATPase_C_sf"/>
</dbReference>
<dbReference type="InterPro" id="IPR000700">
    <property type="entry name" value="PAS-assoc_C"/>
</dbReference>
<dbReference type="InterPro" id="IPR052162">
    <property type="entry name" value="Sensor_kinase/Photoreceptor"/>
</dbReference>
<dbReference type="OrthoDB" id="9766459at2"/>
<dbReference type="InterPro" id="IPR035965">
    <property type="entry name" value="PAS-like_dom_sf"/>
</dbReference>
<dbReference type="Pfam" id="PF08448">
    <property type="entry name" value="PAS_4"/>
    <property type="match status" value="1"/>
</dbReference>
<dbReference type="InterPro" id="IPR000014">
    <property type="entry name" value="PAS"/>
</dbReference>
<dbReference type="InterPro" id="IPR036097">
    <property type="entry name" value="HisK_dim/P_sf"/>
</dbReference>
<dbReference type="GO" id="GO:0000155">
    <property type="term" value="F:phosphorelay sensor kinase activity"/>
    <property type="evidence" value="ECO:0007669"/>
    <property type="project" value="InterPro"/>
</dbReference>
<dbReference type="Pfam" id="PF02518">
    <property type="entry name" value="HATPase_c"/>
    <property type="match status" value="1"/>
</dbReference>
<evidence type="ECO:0000256" key="3">
    <source>
        <dbReference type="ARBA" id="ARBA00022553"/>
    </source>
</evidence>
<evidence type="ECO:0000259" key="8">
    <source>
        <dbReference type="PROSITE" id="PS50112"/>
    </source>
</evidence>
<keyword evidence="6" id="KW-0175">Coiled coil</keyword>
<evidence type="ECO:0000259" key="9">
    <source>
        <dbReference type="PROSITE" id="PS50113"/>
    </source>
</evidence>
<dbReference type="CDD" id="cd00130">
    <property type="entry name" value="PAS"/>
    <property type="match status" value="1"/>
</dbReference>
<dbReference type="InterPro" id="IPR013656">
    <property type="entry name" value="PAS_4"/>
</dbReference>
<dbReference type="PROSITE" id="PS50109">
    <property type="entry name" value="HIS_KIN"/>
    <property type="match status" value="1"/>
</dbReference>
<dbReference type="SMART" id="SM00387">
    <property type="entry name" value="HATPase_c"/>
    <property type="match status" value="1"/>
</dbReference>
<name>A0A552V1K7_9FLAO</name>
<dbReference type="InterPro" id="IPR003594">
    <property type="entry name" value="HATPase_dom"/>
</dbReference>
<reference evidence="10 11" key="1">
    <citation type="submission" date="2019-07" db="EMBL/GenBank/DDBJ databases">
        <title>Flavobacterium sp. nov., isolated from glacier ice.</title>
        <authorList>
            <person name="Liu Q."/>
            <person name="Xin Y.-H."/>
        </authorList>
    </citation>
    <scope>NUCLEOTIDE SEQUENCE [LARGE SCALE GENOMIC DNA]</scope>
    <source>
        <strain evidence="10 11">ZT4R6</strain>
    </source>
</reference>
<dbReference type="Gene3D" id="3.30.565.10">
    <property type="entry name" value="Histidine kinase-like ATPase, C-terminal domain"/>
    <property type="match status" value="1"/>
</dbReference>
<evidence type="ECO:0000313" key="11">
    <source>
        <dbReference type="Proteomes" id="UP000320643"/>
    </source>
</evidence>
<dbReference type="InterPro" id="IPR001610">
    <property type="entry name" value="PAC"/>
</dbReference>
<keyword evidence="4" id="KW-0808">Transferase</keyword>
<evidence type="ECO:0000256" key="1">
    <source>
        <dbReference type="ARBA" id="ARBA00000085"/>
    </source>
</evidence>
<keyword evidence="3" id="KW-0597">Phosphoprotein</keyword>
<dbReference type="CDD" id="cd00082">
    <property type="entry name" value="HisKA"/>
    <property type="match status" value="1"/>
</dbReference>
<dbReference type="SMART" id="SM00388">
    <property type="entry name" value="HisKA"/>
    <property type="match status" value="1"/>
</dbReference>
<dbReference type="Gene3D" id="3.30.450.20">
    <property type="entry name" value="PAS domain"/>
    <property type="match status" value="4"/>
</dbReference>
<dbReference type="Pfam" id="PF08447">
    <property type="entry name" value="PAS_3"/>
    <property type="match status" value="1"/>
</dbReference>
<comment type="catalytic activity">
    <reaction evidence="1">
        <text>ATP + protein L-histidine = ADP + protein N-phospho-L-histidine.</text>
        <dbReference type="EC" id="2.7.13.3"/>
    </reaction>
</comment>
<dbReference type="Gene3D" id="1.10.287.130">
    <property type="match status" value="1"/>
</dbReference>
<dbReference type="SUPFAM" id="SSF55874">
    <property type="entry name" value="ATPase domain of HSP90 chaperone/DNA topoisomerase II/histidine kinase"/>
    <property type="match status" value="1"/>
</dbReference>
<dbReference type="SMART" id="SM00086">
    <property type="entry name" value="PAC"/>
    <property type="match status" value="3"/>
</dbReference>
<accession>A0A552V1K7</accession>
<dbReference type="EC" id="2.7.13.3" evidence="2"/>
<feature type="domain" description="Histidine kinase" evidence="7">
    <location>
        <begin position="677"/>
        <end position="902"/>
    </location>
</feature>
<organism evidence="10 11">
    <name type="scientific">Flavobacterium zepuense</name>
    <dbReference type="NCBI Taxonomy" id="2593302"/>
    <lineage>
        <taxon>Bacteria</taxon>
        <taxon>Pseudomonadati</taxon>
        <taxon>Bacteroidota</taxon>
        <taxon>Flavobacteriia</taxon>
        <taxon>Flavobacteriales</taxon>
        <taxon>Flavobacteriaceae</taxon>
        <taxon>Flavobacterium</taxon>
    </lineage>
</organism>
<keyword evidence="5" id="KW-0418">Kinase</keyword>
<dbReference type="SUPFAM" id="SSF47384">
    <property type="entry name" value="Homodimeric domain of signal transducing histidine kinase"/>
    <property type="match status" value="1"/>
</dbReference>
<comment type="caution">
    <text evidence="10">The sequence shown here is derived from an EMBL/GenBank/DDBJ whole genome shotgun (WGS) entry which is preliminary data.</text>
</comment>
<keyword evidence="11" id="KW-1185">Reference proteome</keyword>
<dbReference type="Gene3D" id="2.10.70.100">
    <property type="match status" value="1"/>
</dbReference>